<dbReference type="PANTHER" id="PTHR42870">
    <property type="entry name" value="ACETYL-COA C-ACETYLTRANSFERASE"/>
    <property type="match status" value="1"/>
</dbReference>
<dbReference type="KEGG" id="swi:Swit_3401"/>
<protein>
    <submittedName>
        <fullName evidence="2">Acetyl-CoA acetyltransferase-like protein</fullName>
    </submittedName>
</protein>
<dbReference type="CDD" id="cd00829">
    <property type="entry name" value="SCP-x_thiolase"/>
    <property type="match status" value="1"/>
</dbReference>
<evidence type="ECO:0000313" key="3">
    <source>
        <dbReference type="Proteomes" id="UP000001989"/>
    </source>
</evidence>
<dbReference type="EMBL" id="CP000699">
    <property type="protein sequence ID" value="ABQ69747.1"/>
    <property type="molecule type" value="Genomic_DNA"/>
</dbReference>
<organism evidence="2 3">
    <name type="scientific">Rhizorhabdus wittichii (strain DSM 6014 / CCUG 31198 / JCM 15750 / NBRC 105917 / EY 4224 / RW1)</name>
    <name type="common">Sphingomonas wittichii</name>
    <dbReference type="NCBI Taxonomy" id="392499"/>
    <lineage>
        <taxon>Bacteria</taxon>
        <taxon>Pseudomonadati</taxon>
        <taxon>Pseudomonadota</taxon>
        <taxon>Alphaproteobacteria</taxon>
        <taxon>Sphingomonadales</taxon>
        <taxon>Sphingomonadaceae</taxon>
        <taxon>Rhizorhabdus</taxon>
    </lineage>
</organism>
<feature type="domain" description="Thiolase C-terminal" evidence="1">
    <location>
        <begin position="233"/>
        <end position="375"/>
    </location>
</feature>
<dbReference type="Gene3D" id="3.40.47.10">
    <property type="match status" value="1"/>
</dbReference>
<dbReference type="AlphaFoldDB" id="A0A9J9HDY7"/>
<evidence type="ECO:0000313" key="2">
    <source>
        <dbReference type="EMBL" id="ABQ69747.1"/>
    </source>
</evidence>
<dbReference type="InterPro" id="IPR002155">
    <property type="entry name" value="Thiolase"/>
</dbReference>
<dbReference type="Proteomes" id="UP000001989">
    <property type="component" value="Chromosome"/>
</dbReference>
<dbReference type="SUPFAM" id="SSF53901">
    <property type="entry name" value="Thiolase-like"/>
    <property type="match status" value="2"/>
</dbReference>
<keyword evidence="3" id="KW-1185">Reference proteome</keyword>
<dbReference type="PANTHER" id="PTHR42870:SF1">
    <property type="entry name" value="NON-SPECIFIC LIPID-TRANSFER PROTEIN-LIKE 2"/>
    <property type="match status" value="1"/>
</dbReference>
<proteinExistence type="predicted"/>
<evidence type="ECO:0000259" key="1">
    <source>
        <dbReference type="Pfam" id="PF22691"/>
    </source>
</evidence>
<dbReference type="Pfam" id="PF22691">
    <property type="entry name" value="Thiolase_C_1"/>
    <property type="match status" value="1"/>
</dbReference>
<dbReference type="InterPro" id="IPR016039">
    <property type="entry name" value="Thiolase-like"/>
</dbReference>
<name>A0A9J9HDY7_RHIWR</name>
<sequence>MRHAIAVVGAAETTDMGHIPDLSQIGLHADAALNALADAGLKPSDIDGFATASESPVALCSHLGITPRWIDGTGVGGCSFLMHVRHAAAAIEAGLCSTVLITHGESGRSRIAPSPLPIPTPGSLEGQFEAPFGAVWAPTIFTVPALRYMKHYGVGEEALANVAVIQREWAALNPRATLKAPVSVDEVLGSRMIAYPFRLLMCCLVSDGGGALVLTSADRAKDFARPVYIAGTGESAEATMISQMADHSSSRAFRVSGEQAFRSAGIGHADVDHLMIYDAFAHVPLYGLEDLGFCKPGEAAAFMAERHTAPGGRLPVNTNGGGLSYAHSGMYGMYVLQESIRQMRGIAPAQVADAKVSVAHGVGGWFSASSTIIFTNQPSF</sequence>
<dbReference type="GO" id="GO:0003988">
    <property type="term" value="F:acetyl-CoA C-acyltransferase activity"/>
    <property type="evidence" value="ECO:0007669"/>
    <property type="project" value="UniProtKB-ARBA"/>
</dbReference>
<dbReference type="OrthoDB" id="9790314at2"/>
<dbReference type="InterPro" id="IPR055140">
    <property type="entry name" value="Thiolase_C_2"/>
</dbReference>
<gene>
    <name evidence="2" type="ordered locus">Swit_3401</name>
</gene>
<reference evidence="2 3" key="1">
    <citation type="journal article" date="2010" name="J. Bacteriol.">
        <title>Genome sequence of the dioxin-mineralizing bacterium Sphingomonas wittichii RW1.</title>
        <authorList>
            <person name="Miller T.R."/>
            <person name="Delcher A.L."/>
            <person name="Salzberg S.L."/>
            <person name="Saunders E."/>
            <person name="Detter J.C."/>
            <person name="Halden R.U."/>
        </authorList>
    </citation>
    <scope>NUCLEOTIDE SEQUENCE [LARGE SCALE GENOMIC DNA]</scope>
    <source>
        <strain evidence="3">DSM 6014 / CCUG 31198 / JCM 15750 / NBRC 105917 / EY 4224 / RW1</strain>
    </source>
</reference>
<dbReference type="PIRSF" id="PIRSF000429">
    <property type="entry name" value="Ac-CoA_Ac_transf"/>
    <property type="match status" value="1"/>
</dbReference>
<accession>A0A9J9HDY7</accession>